<dbReference type="Proteomes" id="UP000630718">
    <property type="component" value="Unassembled WGS sequence"/>
</dbReference>
<name>A0A919E9F4_9ACTN</name>
<dbReference type="NCBIfam" id="NF033580">
    <property type="entry name" value="transpos_IS5_3"/>
    <property type="match status" value="1"/>
</dbReference>
<dbReference type="GO" id="GO:0003677">
    <property type="term" value="F:DNA binding"/>
    <property type="evidence" value="ECO:0007669"/>
    <property type="project" value="InterPro"/>
</dbReference>
<dbReference type="PANTHER" id="PTHR30007:SF0">
    <property type="entry name" value="TRANSPOSASE"/>
    <property type="match status" value="1"/>
</dbReference>
<sequence length="288" mass="33199">MPDIPRCRRSRYPSDTTVAEWALIEPLLPVPACQTKTGGRPEKWHRRDIVDAIRYIVDNGGKWRALPADFPPWETVYGFFWRWNRAGVVAWIREQLRRRIRTGLGGCPHPVTLIVDSQSVKAASTVSKTTRGYDAGKKINGRKRHIAVDTIGLPVMITVTPADMTDRDAARELLWRLRLTQPQITQVWADSAYAGQLVTWADDHLWLTLRTVSRPKGAKGFVVVPRRWKVERTIGWLMNARRNVRDYERLPQHSEAAHLNWALITVMTKRLTRKRPAPAWTRQPRPAR</sequence>
<feature type="domain" description="Insertion element IS402-like" evidence="2">
    <location>
        <begin position="19"/>
        <end position="90"/>
    </location>
</feature>
<dbReference type="Pfam" id="PF13340">
    <property type="entry name" value="DUF4096"/>
    <property type="match status" value="1"/>
</dbReference>
<dbReference type="InterPro" id="IPR025161">
    <property type="entry name" value="IS402-like_dom"/>
</dbReference>
<reference evidence="3" key="2">
    <citation type="submission" date="2020-09" db="EMBL/GenBank/DDBJ databases">
        <authorList>
            <person name="Sun Q."/>
            <person name="Ohkuma M."/>
        </authorList>
    </citation>
    <scope>NUCLEOTIDE SEQUENCE</scope>
    <source>
        <strain evidence="3">JCM 4477</strain>
    </source>
</reference>
<accession>A0A919E9F4</accession>
<dbReference type="PANTHER" id="PTHR30007">
    <property type="entry name" value="PHP DOMAIN PROTEIN"/>
    <property type="match status" value="1"/>
</dbReference>
<dbReference type="GO" id="GO:0006313">
    <property type="term" value="P:DNA transposition"/>
    <property type="evidence" value="ECO:0007669"/>
    <property type="project" value="InterPro"/>
</dbReference>
<evidence type="ECO:0000259" key="2">
    <source>
        <dbReference type="Pfam" id="PF13340"/>
    </source>
</evidence>
<gene>
    <name evidence="3" type="ORF">GCM10018772_61440</name>
</gene>
<reference evidence="3" key="1">
    <citation type="journal article" date="2014" name="Int. J. Syst. Evol. Microbiol.">
        <title>Complete genome sequence of Corynebacterium casei LMG S-19264T (=DSM 44701T), isolated from a smear-ripened cheese.</title>
        <authorList>
            <consortium name="US DOE Joint Genome Institute (JGI-PGF)"/>
            <person name="Walter F."/>
            <person name="Albersmeier A."/>
            <person name="Kalinowski J."/>
            <person name="Ruckert C."/>
        </authorList>
    </citation>
    <scope>NUCLEOTIDE SEQUENCE</scope>
    <source>
        <strain evidence="3">JCM 4477</strain>
    </source>
</reference>
<proteinExistence type="predicted"/>
<dbReference type="EMBL" id="BNBI01000017">
    <property type="protein sequence ID" value="GHF27580.1"/>
    <property type="molecule type" value="Genomic_DNA"/>
</dbReference>
<dbReference type="AlphaFoldDB" id="A0A919E9F4"/>
<protein>
    <submittedName>
        <fullName evidence="3">DDE transposase</fullName>
    </submittedName>
</protein>
<comment type="caution">
    <text evidence="3">The sequence shown here is derived from an EMBL/GenBank/DDBJ whole genome shotgun (WGS) entry which is preliminary data.</text>
</comment>
<dbReference type="InterPro" id="IPR002559">
    <property type="entry name" value="Transposase_11"/>
</dbReference>
<evidence type="ECO:0000259" key="1">
    <source>
        <dbReference type="Pfam" id="PF01609"/>
    </source>
</evidence>
<dbReference type="RefSeq" id="WP_190207736.1">
    <property type="nucleotide sequence ID" value="NZ_BNBI01000017.1"/>
</dbReference>
<evidence type="ECO:0000313" key="3">
    <source>
        <dbReference type="EMBL" id="GHF27580.1"/>
    </source>
</evidence>
<keyword evidence="4" id="KW-1185">Reference proteome</keyword>
<feature type="domain" description="Transposase IS4-like" evidence="1">
    <location>
        <begin position="111"/>
        <end position="260"/>
    </location>
</feature>
<dbReference type="Pfam" id="PF01609">
    <property type="entry name" value="DDE_Tnp_1"/>
    <property type="match status" value="1"/>
</dbReference>
<organism evidence="3 4">
    <name type="scientific">Streptomyces fumanus</name>
    <dbReference type="NCBI Taxonomy" id="67302"/>
    <lineage>
        <taxon>Bacteria</taxon>
        <taxon>Bacillati</taxon>
        <taxon>Actinomycetota</taxon>
        <taxon>Actinomycetes</taxon>
        <taxon>Kitasatosporales</taxon>
        <taxon>Streptomycetaceae</taxon>
        <taxon>Streptomyces</taxon>
    </lineage>
</organism>
<evidence type="ECO:0000313" key="4">
    <source>
        <dbReference type="Proteomes" id="UP000630718"/>
    </source>
</evidence>
<dbReference type="GO" id="GO:0004803">
    <property type="term" value="F:transposase activity"/>
    <property type="evidence" value="ECO:0007669"/>
    <property type="project" value="InterPro"/>
</dbReference>